<dbReference type="Gene3D" id="2.60.40.150">
    <property type="entry name" value="C2 domain"/>
    <property type="match status" value="1"/>
</dbReference>
<protein>
    <recommendedName>
        <fullName evidence="1">C2 domain-containing protein</fullName>
    </recommendedName>
</protein>
<sequence length="151" mass="17329">MSKETIGTLIIVVLKARHLRDKHSFYKQDPYASISLNGVTRRTKADIKGGQHPVWDEELRFPVYSDSSDLHRLLKVECWSKEPKADDMVGQGNINIEETLTTGEFDDWIQMYEPSGQARGEVYLEMTFYATGPPPVRRPSKLLPHDRLSRP</sequence>
<dbReference type="PANTHER" id="PTHR47052:SF3">
    <property type="entry name" value="INGRESSION PROTEIN 1"/>
    <property type="match status" value="1"/>
</dbReference>
<evidence type="ECO:0000259" key="1">
    <source>
        <dbReference type="PROSITE" id="PS50004"/>
    </source>
</evidence>
<gene>
    <name evidence="2" type="ORF">NEOLEDRAFT_1055901</name>
</gene>
<dbReference type="AlphaFoldDB" id="A0A165VFR8"/>
<feature type="non-terminal residue" evidence="2">
    <location>
        <position position="151"/>
    </location>
</feature>
<dbReference type="SMART" id="SM00239">
    <property type="entry name" value="C2"/>
    <property type="match status" value="1"/>
</dbReference>
<name>A0A165VFR8_9AGAM</name>
<evidence type="ECO:0000313" key="2">
    <source>
        <dbReference type="EMBL" id="KZT29613.1"/>
    </source>
</evidence>
<dbReference type="SUPFAM" id="SSF49562">
    <property type="entry name" value="C2 domain (Calcium/lipid-binding domain, CaLB)"/>
    <property type="match status" value="1"/>
</dbReference>
<dbReference type="Pfam" id="PF00168">
    <property type="entry name" value="C2"/>
    <property type="match status" value="1"/>
</dbReference>
<dbReference type="PROSITE" id="PS50004">
    <property type="entry name" value="C2"/>
    <property type="match status" value="1"/>
</dbReference>
<dbReference type="STRING" id="1314782.A0A165VFR8"/>
<accession>A0A165VFR8</accession>
<dbReference type="InterPro" id="IPR035892">
    <property type="entry name" value="C2_domain_sf"/>
</dbReference>
<feature type="domain" description="C2" evidence="1">
    <location>
        <begin position="1"/>
        <end position="109"/>
    </location>
</feature>
<dbReference type="InterPro" id="IPR000008">
    <property type="entry name" value="C2_dom"/>
</dbReference>
<dbReference type="PANTHER" id="PTHR47052">
    <property type="entry name" value="CONSERVED SERINE PROLINE-RICH PROTEIN (AFU_ORTHOLOGUE AFUA_2G01790)"/>
    <property type="match status" value="1"/>
</dbReference>
<organism evidence="2 3">
    <name type="scientific">Neolentinus lepideus HHB14362 ss-1</name>
    <dbReference type="NCBI Taxonomy" id="1314782"/>
    <lineage>
        <taxon>Eukaryota</taxon>
        <taxon>Fungi</taxon>
        <taxon>Dikarya</taxon>
        <taxon>Basidiomycota</taxon>
        <taxon>Agaricomycotina</taxon>
        <taxon>Agaricomycetes</taxon>
        <taxon>Gloeophyllales</taxon>
        <taxon>Gloeophyllaceae</taxon>
        <taxon>Neolentinus</taxon>
    </lineage>
</organism>
<dbReference type="InterPro" id="IPR052981">
    <property type="entry name" value="Ingression_C2_domain"/>
</dbReference>
<dbReference type="OrthoDB" id="270970at2759"/>
<dbReference type="Proteomes" id="UP000076761">
    <property type="component" value="Unassembled WGS sequence"/>
</dbReference>
<dbReference type="EMBL" id="KV425553">
    <property type="protein sequence ID" value="KZT29613.1"/>
    <property type="molecule type" value="Genomic_DNA"/>
</dbReference>
<evidence type="ECO:0000313" key="3">
    <source>
        <dbReference type="Proteomes" id="UP000076761"/>
    </source>
</evidence>
<proteinExistence type="predicted"/>
<reference evidence="2 3" key="1">
    <citation type="journal article" date="2016" name="Mol. Biol. Evol.">
        <title>Comparative Genomics of Early-Diverging Mushroom-Forming Fungi Provides Insights into the Origins of Lignocellulose Decay Capabilities.</title>
        <authorList>
            <person name="Nagy L.G."/>
            <person name="Riley R."/>
            <person name="Tritt A."/>
            <person name="Adam C."/>
            <person name="Daum C."/>
            <person name="Floudas D."/>
            <person name="Sun H."/>
            <person name="Yadav J.S."/>
            <person name="Pangilinan J."/>
            <person name="Larsson K.H."/>
            <person name="Matsuura K."/>
            <person name="Barry K."/>
            <person name="Labutti K."/>
            <person name="Kuo R."/>
            <person name="Ohm R.A."/>
            <person name="Bhattacharya S.S."/>
            <person name="Shirouzu T."/>
            <person name="Yoshinaga Y."/>
            <person name="Martin F.M."/>
            <person name="Grigoriev I.V."/>
            <person name="Hibbett D.S."/>
        </authorList>
    </citation>
    <scope>NUCLEOTIDE SEQUENCE [LARGE SCALE GENOMIC DNA]</scope>
    <source>
        <strain evidence="2 3">HHB14362 ss-1</strain>
    </source>
</reference>
<dbReference type="InParanoid" id="A0A165VFR8"/>
<keyword evidence="3" id="KW-1185">Reference proteome</keyword>